<keyword evidence="3" id="KW-1133">Transmembrane helix</keyword>
<evidence type="ECO:0000256" key="3">
    <source>
        <dbReference type="SAM" id="Phobius"/>
    </source>
</evidence>
<keyword evidence="3" id="KW-0812">Transmembrane</keyword>
<accession>A0A8T0FGB1</accession>
<dbReference type="GO" id="GO:0006869">
    <property type="term" value="P:lipid transport"/>
    <property type="evidence" value="ECO:0007669"/>
    <property type="project" value="InterPro"/>
</dbReference>
<dbReference type="EMBL" id="JABXBU010000012">
    <property type="protein sequence ID" value="KAF8789258.1"/>
    <property type="molecule type" value="Genomic_DNA"/>
</dbReference>
<evidence type="ECO:0000256" key="1">
    <source>
        <dbReference type="ARBA" id="ARBA00010090"/>
    </source>
</evidence>
<evidence type="ECO:0008006" key="6">
    <source>
        <dbReference type="Google" id="ProtNLM"/>
    </source>
</evidence>
<name>A0A8T0FGB1_ARGBR</name>
<proteinExistence type="inferred from homology"/>
<feature type="coiled-coil region" evidence="2">
    <location>
        <begin position="387"/>
        <end position="414"/>
    </location>
</feature>
<sequence>MSVLFAYSKVCAKHFPENQFLTVREAFNTSTGELIQVPMEYKRSRRTASFPCWVDLFTSIKLFLHITNEVYLQEFMLCIFMIQLDETKSKVTQHRAEFWASPDIQASQAAKSAFLDNFDRWSSSRKSNIKSLRKIADDIQTDKFNCDISKVVGSSVGVAGGIALGLSFIPFLAPITVPLLIGGGIASASGAGVVIGTTSEEIKLLKKNLEEAKNLIQKEESSSSMIDVWFNHTKEMREEIESLVESRLLKEMCEDLTRFQDEMKKKTSFTVDELKNRFNQLLKSFIGQMHKFSKKIAKFGDVIAPLVMTFVIVFCLLRQHNRTVIHCIGQMYRLMAKNMSVSDVDVTTDQVLLSVSRGLTAASRIFAAANIALDVLTMVQSSIDIHNRTEVEQAKQIREAAVKLEEERSFIERVYDEVKKWRHID</sequence>
<dbReference type="Pfam" id="PF05461">
    <property type="entry name" value="ApoL"/>
    <property type="match status" value="1"/>
</dbReference>
<feature type="transmembrane region" description="Helical" evidence="3">
    <location>
        <begin position="151"/>
        <end position="173"/>
    </location>
</feature>
<comment type="caution">
    <text evidence="4">The sequence shown here is derived from an EMBL/GenBank/DDBJ whole genome shotgun (WGS) entry which is preliminary data.</text>
</comment>
<dbReference type="GO" id="GO:0005576">
    <property type="term" value="C:extracellular region"/>
    <property type="evidence" value="ECO:0007669"/>
    <property type="project" value="InterPro"/>
</dbReference>
<dbReference type="InterPro" id="IPR008405">
    <property type="entry name" value="ApoL"/>
</dbReference>
<dbReference type="PANTHER" id="PTHR14096:SF28">
    <property type="entry name" value="APOLIPOPROTEIN L, 1-RELATED"/>
    <property type="match status" value="1"/>
</dbReference>
<dbReference type="GO" id="GO:0016020">
    <property type="term" value="C:membrane"/>
    <property type="evidence" value="ECO:0007669"/>
    <property type="project" value="TreeGrafter"/>
</dbReference>
<evidence type="ECO:0000313" key="4">
    <source>
        <dbReference type="EMBL" id="KAF8789258.1"/>
    </source>
</evidence>
<evidence type="ECO:0000313" key="5">
    <source>
        <dbReference type="Proteomes" id="UP000807504"/>
    </source>
</evidence>
<comment type="similarity">
    <text evidence="1">Belongs to the apolipoprotein L family.</text>
</comment>
<dbReference type="Gene3D" id="1.20.1170.10">
    <property type="match status" value="1"/>
</dbReference>
<keyword evidence="2" id="KW-0175">Coiled coil</keyword>
<organism evidence="4 5">
    <name type="scientific">Argiope bruennichi</name>
    <name type="common">Wasp spider</name>
    <name type="synonym">Aranea bruennichi</name>
    <dbReference type="NCBI Taxonomy" id="94029"/>
    <lineage>
        <taxon>Eukaryota</taxon>
        <taxon>Metazoa</taxon>
        <taxon>Ecdysozoa</taxon>
        <taxon>Arthropoda</taxon>
        <taxon>Chelicerata</taxon>
        <taxon>Arachnida</taxon>
        <taxon>Araneae</taxon>
        <taxon>Araneomorphae</taxon>
        <taxon>Entelegynae</taxon>
        <taxon>Araneoidea</taxon>
        <taxon>Araneidae</taxon>
        <taxon>Argiope</taxon>
    </lineage>
</organism>
<reference evidence="4" key="2">
    <citation type="submission" date="2020-06" db="EMBL/GenBank/DDBJ databases">
        <authorList>
            <person name="Sheffer M."/>
        </authorList>
    </citation>
    <scope>NUCLEOTIDE SEQUENCE</scope>
</reference>
<gene>
    <name evidence="4" type="ORF">HNY73_007206</name>
</gene>
<feature type="coiled-coil region" evidence="2">
    <location>
        <begin position="195"/>
        <end position="222"/>
    </location>
</feature>
<dbReference type="PANTHER" id="PTHR14096">
    <property type="entry name" value="APOLIPOPROTEIN L"/>
    <property type="match status" value="1"/>
</dbReference>
<protein>
    <recommendedName>
        <fullName evidence="6">Apolipoprotein L3</fullName>
    </recommendedName>
</protein>
<keyword evidence="3" id="KW-0472">Membrane</keyword>
<reference evidence="4" key="1">
    <citation type="journal article" date="2020" name="bioRxiv">
        <title>Chromosome-level reference genome of the European wasp spider Argiope bruennichi: a resource for studies on range expansion and evolutionary adaptation.</title>
        <authorList>
            <person name="Sheffer M.M."/>
            <person name="Hoppe A."/>
            <person name="Krehenwinkel H."/>
            <person name="Uhl G."/>
            <person name="Kuss A.W."/>
            <person name="Jensen L."/>
            <person name="Jensen C."/>
            <person name="Gillespie R.G."/>
            <person name="Hoff K.J."/>
            <person name="Prost S."/>
        </authorList>
    </citation>
    <scope>NUCLEOTIDE SEQUENCE</scope>
</reference>
<keyword evidence="5" id="KW-1185">Reference proteome</keyword>
<dbReference type="GO" id="GO:0042157">
    <property type="term" value="P:lipoprotein metabolic process"/>
    <property type="evidence" value="ECO:0007669"/>
    <property type="project" value="InterPro"/>
</dbReference>
<feature type="transmembrane region" description="Helical" evidence="3">
    <location>
        <begin position="299"/>
        <end position="319"/>
    </location>
</feature>
<dbReference type="AlphaFoldDB" id="A0A8T0FGB1"/>
<dbReference type="Proteomes" id="UP000807504">
    <property type="component" value="Unassembled WGS sequence"/>
</dbReference>
<evidence type="ECO:0000256" key="2">
    <source>
        <dbReference type="SAM" id="Coils"/>
    </source>
</evidence>
<dbReference type="GO" id="GO:0008289">
    <property type="term" value="F:lipid binding"/>
    <property type="evidence" value="ECO:0007669"/>
    <property type="project" value="InterPro"/>
</dbReference>